<gene>
    <name evidence="2" type="ORF">PXEA_LOCUS12380</name>
</gene>
<dbReference type="AlphaFoldDB" id="A0A448WS87"/>
<keyword evidence="3" id="KW-1185">Reference proteome</keyword>
<organism evidence="2 3">
    <name type="scientific">Protopolystoma xenopodis</name>
    <dbReference type="NCBI Taxonomy" id="117903"/>
    <lineage>
        <taxon>Eukaryota</taxon>
        <taxon>Metazoa</taxon>
        <taxon>Spiralia</taxon>
        <taxon>Lophotrochozoa</taxon>
        <taxon>Platyhelminthes</taxon>
        <taxon>Monogenea</taxon>
        <taxon>Polyopisthocotylea</taxon>
        <taxon>Polystomatidea</taxon>
        <taxon>Polystomatidae</taxon>
        <taxon>Protopolystoma</taxon>
    </lineage>
</organism>
<name>A0A448WS87_9PLAT</name>
<evidence type="ECO:0000313" key="3">
    <source>
        <dbReference type="Proteomes" id="UP000784294"/>
    </source>
</evidence>
<evidence type="ECO:0000313" key="2">
    <source>
        <dbReference type="EMBL" id="VEL18940.1"/>
    </source>
</evidence>
<dbReference type="Proteomes" id="UP000784294">
    <property type="component" value="Unassembled WGS sequence"/>
</dbReference>
<proteinExistence type="predicted"/>
<reference evidence="2" key="1">
    <citation type="submission" date="2018-11" db="EMBL/GenBank/DDBJ databases">
        <authorList>
            <consortium name="Pathogen Informatics"/>
        </authorList>
    </citation>
    <scope>NUCLEOTIDE SEQUENCE</scope>
</reference>
<feature type="region of interest" description="Disordered" evidence="1">
    <location>
        <begin position="1"/>
        <end position="40"/>
    </location>
</feature>
<protein>
    <submittedName>
        <fullName evidence="2">Uncharacterized protein</fullName>
    </submittedName>
</protein>
<evidence type="ECO:0000256" key="1">
    <source>
        <dbReference type="SAM" id="MobiDB-lite"/>
    </source>
</evidence>
<dbReference type="EMBL" id="CAAALY010039397">
    <property type="protein sequence ID" value="VEL18940.1"/>
    <property type="molecule type" value="Genomic_DNA"/>
</dbReference>
<comment type="caution">
    <text evidence="2">The sequence shown here is derived from an EMBL/GenBank/DDBJ whole genome shotgun (WGS) entry which is preliminary data.</text>
</comment>
<accession>A0A448WS87</accession>
<sequence length="99" mass="11227">MQRQRTPSRLRFNASARGPDKNVLLGDSSRNSPWKTSRRNSVRVQFTLQSSCRNSPGVDRQNASPCSIGPSKCAVVEAWLGPRTKPICRYDEYREMTLL</sequence>